<organism evidence="9 10">
    <name type="scientific">Kutzneria kofuensis</name>
    <dbReference type="NCBI Taxonomy" id="103725"/>
    <lineage>
        <taxon>Bacteria</taxon>
        <taxon>Bacillati</taxon>
        <taxon>Actinomycetota</taxon>
        <taxon>Actinomycetes</taxon>
        <taxon>Pseudonocardiales</taxon>
        <taxon>Pseudonocardiaceae</taxon>
        <taxon>Kutzneria</taxon>
    </lineage>
</organism>
<name>A0A7W9KC38_9PSEU</name>
<sequence>MKITAAVVDERHGPFTVRDVLLDEPRRGEVLVRIVAAGICHTDSITRHGDLPFPLPGVLGHEGAGVVEALGPGVEGVREGDHVVLGWPWCGSCRNCLDGQPRYCLRLGDLLVGGGRSDGSTAMRDLDGTPLASHFFGQSSFATHAVVPYRGLVPVDPTLPLELLGPLACGLSTGAGAVLNVLRPHAGASLVVYGVGSVGLAAVMAARNSGATRIIAVDRHPSRLALAQRFGATDTVNALDTDPVSAVHEICDGPADFSLECTGNPSVCRQAADSVGMRGLCALIGGAPARAEVQLDHLSTLWGKRIVGILGGEGRSTTLIHTLLDLHRQGRFPFHELVTRFPFEHIADALAAAESGEVLKPVLTFAAG</sequence>
<keyword evidence="4 6" id="KW-0862">Zinc</keyword>
<proteinExistence type="inferred from homology"/>
<reference evidence="9 10" key="1">
    <citation type="submission" date="2020-08" db="EMBL/GenBank/DDBJ databases">
        <title>Sequencing the genomes of 1000 actinobacteria strains.</title>
        <authorList>
            <person name="Klenk H.-P."/>
        </authorList>
    </citation>
    <scope>NUCLEOTIDE SEQUENCE [LARGE SCALE GENOMIC DNA]</scope>
    <source>
        <strain evidence="9 10">DSM 43851</strain>
    </source>
</reference>
<dbReference type="PROSITE" id="PS00059">
    <property type="entry name" value="ADH_ZINC"/>
    <property type="match status" value="1"/>
</dbReference>
<dbReference type="InterPro" id="IPR013149">
    <property type="entry name" value="ADH-like_C"/>
</dbReference>
<dbReference type="Proteomes" id="UP000585638">
    <property type="component" value="Unassembled WGS sequence"/>
</dbReference>
<dbReference type="CDD" id="cd08278">
    <property type="entry name" value="benzyl_alcohol_DH"/>
    <property type="match status" value="1"/>
</dbReference>
<comment type="caution">
    <text evidence="9">The sequence shown here is derived from an EMBL/GenBank/DDBJ whole genome shotgun (WGS) entry which is preliminary data.</text>
</comment>
<comment type="similarity">
    <text evidence="2 6">Belongs to the zinc-containing alcohol dehydrogenase family.</text>
</comment>
<dbReference type="AlphaFoldDB" id="A0A7W9KC38"/>
<dbReference type="RefSeq" id="WP_184858848.1">
    <property type="nucleotide sequence ID" value="NZ_BAAAWY010000002.1"/>
</dbReference>
<protein>
    <submittedName>
        <fullName evidence="9">Aryl-alcohol dehydrogenase</fullName>
        <ecNumber evidence="9">1.1.1.90</ecNumber>
    </submittedName>
</protein>
<dbReference type="EMBL" id="JACHIR010000001">
    <property type="protein sequence ID" value="MBB5889781.1"/>
    <property type="molecule type" value="Genomic_DNA"/>
</dbReference>
<dbReference type="PANTHER" id="PTHR43350">
    <property type="entry name" value="NAD-DEPENDENT ALCOHOL DEHYDROGENASE"/>
    <property type="match status" value="1"/>
</dbReference>
<dbReference type="InterPro" id="IPR036291">
    <property type="entry name" value="NAD(P)-bd_dom_sf"/>
</dbReference>
<evidence type="ECO:0000256" key="3">
    <source>
        <dbReference type="ARBA" id="ARBA00022723"/>
    </source>
</evidence>
<dbReference type="Gene3D" id="3.90.180.10">
    <property type="entry name" value="Medium-chain alcohol dehydrogenases, catalytic domain"/>
    <property type="match status" value="1"/>
</dbReference>
<gene>
    <name evidence="9" type="ORF">BJ998_000977</name>
</gene>
<evidence type="ECO:0000256" key="1">
    <source>
        <dbReference type="ARBA" id="ARBA00001947"/>
    </source>
</evidence>
<feature type="domain" description="Alcohol dehydrogenase-like C-terminal" evidence="7">
    <location>
        <begin position="198"/>
        <end position="315"/>
    </location>
</feature>
<feature type="domain" description="Alcohol dehydrogenase-like N-terminal" evidence="8">
    <location>
        <begin position="27"/>
        <end position="155"/>
    </location>
</feature>
<dbReference type="SUPFAM" id="SSF50129">
    <property type="entry name" value="GroES-like"/>
    <property type="match status" value="1"/>
</dbReference>
<dbReference type="InterPro" id="IPR013154">
    <property type="entry name" value="ADH-like_N"/>
</dbReference>
<evidence type="ECO:0000256" key="2">
    <source>
        <dbReference type="ARBA" id="ARBA00008072"/>
    </source>
</evidence>
<evidence type="ECO:0000256" key="6">
    <source>
        <dbReference type="RuleBase" id="RU361277"/>
    </source>
</evidence>
<dbReference type="EC" id="1.1.1.90" evidence="9"/>
<keyword evidence="5 9" id="KW-0560">Oxidoreductase</keyword>
<evidence type="ECO:0000259" key="7">
    <source>
        <dbReference type="Pfam" id="PF00107"/>
    </source>
</evidence>
<evidence type="ECO:0000256" key="4">
    <source>
        <dbReference type="ARBA" id="ARBA00022833"/>
    </source>
</evidence>
<dbReference type="SUPFAM" id="SSF51735">
    <property type="entry name" value="NAD(P)-binding Rossmann-fold domains"/>
    <property type="match status" value="1"/>
</dbReference>
<keyword evidence="10" id="KW-1185">Reference proteome</keyword>
<dbReference type="Pfam" id="PF00107">
    <property type="entry name" value="ADH_zinc_N"/>
    <property type="match status" value="1"/>
</dbReference>
<comment type="cofactor">
    <cofactor evidence="1 6">
        <name>Zn(2+)</name>
        <dbReference type="ChEBI" id="CHEBI:29105"/>
    </cofactor>
</comment>
<dbReference type="Pfam" id="PF08240">
    <property type="entry name" value="ADH_N"/>
    <property type="match status" value="1"/>
</dbReference>
<dbReference type="GO" id="GO:0008270">
    <property type="term" value="F:zinc ion binding"/>
    <property type="evidence" value="ECO:0007669"/>
    <property type="project" value="InterPro"/>
</dbReference>
<accession>A0A7W9KC38</accession>
<dbReference type="FunFam" id="3.40.50.720:FF:000003">
    <property type="entry name" value="S-(hydroxymethyl)glutathione dehydrogenase"/>
    <property type="match status" value="1"/>
</dbReference>
<evidence type="ECO:0000259" key="8">
    <source>
        <dbReference type="Pfam" id="PF08240"/>
    </source>
</evidence>
<evidence type="ECO:0000256" key="5">
    <source>
        <dbReference type="ARBA" id="ARBA00023002"/>
    </source>
</evidence>
<dbReference type="PANTHER" id="PTHR43350:SF21">
    <property type="entry name" value="S-NITROSOMYCOTHIOL REDUCTASE MSCR"/>
    <property type="match status" value="1"/>
</dbReference>
<evidence type="ECO:0000313" key="9">
    <source>
        <dbReference type="EMBL" id="MBB5889781.1"/>
    </source>
</evidence>
<dbReference type="Gene3D" id="3.40.50.720">
    <property type="entry name" value="NAD(P)-binding Rossmann-like Domain"/>
    <property type="match status" value="1"/>
</dbReference>
<keyword evidence="3 6" id="KW-0479">Metal-binding</keyword>
<dbReference type="GO" id="GO:0018456">
    <property type="term" value="F:aryl-alcohol dehydrogenase (NAD+) activity"/>
    <property type="evidence" value="ECO:0007669"/>
    <property type="project" value="UniProtKB-EC"/>
</dbReference>
<evidence type="ECO:0000313" key="10">
    <source>
        <dbReference type="Proteomes" id="UP000585638"/>
    </source>
</evidence>
<dbReference type="InterPro" id="IPR011032">
    <property type="entry name" value="GroES-like_sf"/>
</dbReference>
<dbReference type="InterPro" id="IPR002328">
    <property type="entry name" value="ADH_Zn_CS"/>
</dbReference>